<dbReference type="EMBL" id="ML976813">
    <property type="protein sequence ID" value="KAF1964056.1"/>
    <property type="molecule type" value="Genomic_DNA"/>
</dbReference>
<protein>
    <recommendedName>
        <fullName evidence="4">F-box domain-containing protein</fullName>
    </recommendedName>
</protein>
<organism evidence="2 3">
    <name type="scientific">Bimuria novae-zelandiae CBS 107.79</name>
    <dbReference type="NCBI Taxonomy" id="1447943"/>
    <lineage>
        <taxon>Eukaryota</taxon>
        <taxon>Fungi</taxon>
        <taxon>Dikarya</taxon>
        <taxon>Ascomycota</taxon>
        <taxon>Pezizomycotina</taxon>
        <taxon>Dothideomycetes</taxon>
        <taxon>Pleosporomycetidae</taxon>
        <taxon>Pleosporales</taxon>
        <taxon>Massarineae</taxon>
        <taxon>Didymosphaeriaceae</taxon>
        <taxon>Bimuria</taxon>
    </lineage>
</organism>
<dbReference type="AlphaFoldDB" id="A0A6A5UMA4"/>
<reference evidence="2" key="1">
    <citation type="journal article" date="2020" name="Stud. Mycol.">
        <title>101 Dothideomycetes genomes: a test case for predicting lifestyles and emergence of pathogens.</title>
        <authorList>
            <person name="Haridas S."/>
            <person name="Albert R."/>
            <person name="Binder M."/>
            <person name="Bloem J."/>
            <person name="Labutti K."/>
            <person name="Salamov A."/>
            <person name="Andreopoulos B."/>
            <person name="Baker S."/>
            <person name="Barry K."/>
            <person name="Bills G."/>
            <person name="Bluhm B."/>
            <person name="Cannon C."/>
            <person name="Castanera R."/>
            <person name="Culley D."/>
            <person name="Daum C."/>
            <person name="Ezra D."/>
            <person name="Gonzalez J."/>
            <person name="Henrissat B."/>
            <person name="Kuo A."/>
            <person name="Liang C."/>
            <person name="Lipzen A."/>
            <person name="Lutzoni F."/>
            <person name="Magnuson J."/>
            <person name="Mondo S."/>
            <person name="Nolan M."/>
            <person name="Ohm R."/>
            <person name="Pangilinan J."/>
            <person name="Park H.-J."/>
            <person name="Ramirez L."/>
            <person name="Alfaro M."/>
            <person name="Sun H."/>
            <person name="Tritt A."/>
            <person name="Yoshinaga Y."/>
            <person name="Zwiers L.-H."/>
            <person name="Turgeon B."/>
            <person name="Goodwin S."/>
            <person name="Spatafora J."/>
            <person name="Crous P."/>
            <person name="Grigoriev I."/>
        </authorList>
    </citation>
    <scope>NUCLEOTIDE SEQUENCE</scope>
    <source>
        <strain evidence="2">CBS 107.79</strain>
    </source>
</reference>
<evidence type="ECO:0000313" key="2">
    <source>
        <dbReference type="EMBL" id="KAF1964056.1"/>
    </source>
</evidence>
<sequence length="174" mass="19073">MASLHACPRELTDSILKQVSTCDLAAMSLTSKKKPELATCIKSVRLRDGEPEIQRLFQDPYDHQRRTPKASPPQPTDGDGMPKFFSFIAGSGLSYADLWIEKLRAGNLNACVALLLSKLSNLATFRVGYAVVLADLEGLDNGRTPPKTEGENQFLSKMLQSAAFDTSNHGLSRF</sequence>
<evidence type="ECO:0000313" key="3">
    <source>
        <dbReference type="Proteomes" id="UP000800036"/>
    </source>
</evidence>
<dbReference type="OrthoDB" id="4191831at2759"/>
<dbReference type="Proteomes" id="UP000800036">
    <property type="component" value="Unassembled WGS sequence"/>
</dbReference>
<name>A0A6A5UMA4_9PLEO</name>
<accession>A0A6A5UMA4</accession>
<evidence type="ECO:0000256" key="1">
    <source>
        <dbReference type="SAM" id="MobiDB-lite"/>
    </source>
</evidence>
<gene>
    <name evidence="2" type="ORF">BU23DRAFT_575992</name>
</gene>
<feature type="region of interest" description="Disordered" evidence="1">
    <location>
        <begin position="57"/>
        <end position="80"/>
    </location>
</feature>
<keyword evidence="3" id="KW-1185">Reference proteome</keyword>
<proteinExistence type="predicted"/>
<evidence type="ECO:0008006" key="4">
    <source>
        <dbReference type="Google" id="ProtNLM"/>
    </source>
</evidence>